<dbReference type="InterPro" id="IPR005062">
    <property type="entry name" value="SAC3/GANP/THP3_conserved"/>
</dbReference>
<feature type="domain" description="SAC3/GANP/THP3 conserved" evidence="1">
    <location>
        <begin position="14"/>
        <end position="147"/>
    </location>
</feature>
<dbReference type="PANTHER" id="PTHR12436">
    <property type="entry name" value="80 KDA MCM3-ASSOCIATED PROTEIN"/>
    <property type="match status" value="1"/>
</dbReference>
<dbReference type="GO" id="GO:0005819">
    <property type="term" value="C:spindle"/>
    <property type="evidence" value="ECO:0007669"/>
    <property type="project" value="TreeGrafter"/>
</dbReference>
<reference evidence="2" key="1">
    <citation type="submission" date="2022-07" db="EMBL/GenBank/DDBJ databases">
        <authorList>
            <person name="Trinca V."/>
            <person name="Uliana J.V.C."/>
            <person name="Torres T.T."/>
            <person name="Ward R.J."/>
            <person name="Monesi N."/>
        </authorList>
    </citation>
    <scope>NUCLEOTIDE SEQUENCE</scope>
    <source>
        <strain evidence="2">HSMRA1968</strain>
        <tissue evidence="2">Whole embryos</tissue>
    </source>
</reference>
<evidence type="ECO:0000313" key="3">
    <source>
        <dbReference type="Proteomes" id="UP001151699"/>
    </source>
</evidence>
<protein>
    <submittedName>
        <fullName evidence="2">Germinal-center associated nuclear protein</fullName>
    </submittedName>
</protein>
<gene>
    <name evidence="2" type="primary">MCM3AP</name>
    <name evidence="2" type="ORF">Bhyg_09587</name>
</gene>
<dbReference type="GO" id="GO:0051225">
    <property type="term" value="P:spindle assembly"/>
    <property type="evidence" value="ECO:0007669"/>
    <property type="project" value="TreeGrafter"/>
</dbReference>
<dbReference type="EMBL" id="WJQU01000002">
    <property type="protein sequence ID" value="KAJ6644618.1"/>
    <property type="molecule type" value="Genomic_DNA"/>
</dbReference>
<keyword evidence="3" id="KW-1185">Reference proteome</keyword>
<dbReference type="GO" id="GO:0005813">
    <property type="term" value="C:centrosome"/>
    <property type="evidence" value="ECO:0007669"/>
    <property type="project" value="TreeGrafter"/>
</dbReference>
<evidence type="ECO:0000313" key="2">
    <source>
        <dbReference type="EMBL" id="KAJ6644618.1"/>
    </source>
</evidence>
<dbReference type="Proteomes" id="UP001151699">
    <property type="component" value="Chromosome B"/>
</dbReference>
<dbReference type="InterPro" id="IPR045107">
    <property type="entry name" value="SAC3/GANP/THP3"/>
</dbReference>
<sequence>MNLNYFVKGSCNNFCPPNEIKMRTHEKLLHFYELYPPLSYTRQTKNLPIKCFARSAAGTETPRSSDLRTFNSLFGTVEYLLTHILVDDRKPYHFRYDFIFDRLRSVRQEIVIQNFDEEDTIKLIEPVIMFLSYSRYDLIVNAWSSKTSEESLQYLKLCQSPVDTFDPKICDQHLLECLKKLLGCYDEIEQQQRRTQPRNREFFECLYMVFNLGNVDALNRAVGLSASLNGDLFSLCLYMSLQYFNGYFHNSIRTVKSLPPILCAIATLSLQKIRRYRIKNLMNFYKIDNFFREILIRFSSAYHSKTLTVPSKWLSDLLLYDDMQLLLADCRYYNIEICSNSSFVKFNKFTFERTKNVIAPRHETFVDMKMLPVRVSDVLLLR</sequence>
<feature type="domain" description="SAC3/GANP/THP3 conserved" evidence="1">
    <location>
        <begin position="156"/>
        <end position="337"/>
    </location>
</feature>
<dbReference type="OrthoDB" id="264795at2759"/>
<accession>A0A9Q0N6S1</accession>
<name>A0A9Q0N6S1_9DIPT</name>
<dbReference type="Pfam" id="PF03399">
    <property type="entry name" value="SAC3_GANP"/>
    <property type="match status" value="2"/>
</dbReference>
<proteinExistence type="predicted"/>
<comment type="caution">
    <text evidence="2">The sequence shown here is derived from an EMBL/GenBank/DDBJ whole genome shotgun (WGS) entry which is preliminary data.</text>
</comment>
<dbReference type="AlphaFoldDB" id="A0A9Q0N6S1"/>
<organism evidence="2 3">
    <name type="scientific">Pseudolycoriella hygida</name>
    <dbReference type="NCBI Taxonomy" id="35572"/>
    <lineage>
        <taxon>Eukaryota</taxon>
        <taxon>Metazoa</taxon>
        <taxon>Ecdysozoa</taxon>
        <taxon>Arthropoda</taxon>
        <taxon>Hexapoda</taxon>
        <taxon>Insecta</taxon>
        <taxon>Pterygota</taxon>
        <taxon>Neoptera</taxon>
        <taxon>Endopterygota</taxon>
        <taxon>Diptera</taxon>
        <taxon>Nematocera</taxon>
        <taxon>Sciaroidea</taxon>
        <taxon>Sciaridae</taxon>
        <taxon>Pseudolycoriella</taxon>
    </lineage>
</organism>
<dbReference type="PANTHER" id="PTHR12436:SF38">
    <property type="entry name" value="SAC3 DOMAIN-CONTAINING PROTEIN 1"/>
    <property type="match status" value="1"/>
</dbReference>
<dbReference type="GO" id="GO:0051298">
    <property type="term" value="P:centrosome duplication"/>
    <property type="evidence" value="ECO:0007669"/>
    <property type="project" value="TreeGrafter"/>
</dbReference>
<dbReference type="Gene3D" id="1.25.40.990">
    <property type="match status" value="1"/>
</dbReference>
<evidence type="ECO:0000259" key="1">
    <source>
        <dbReference type="Pfam" id="PF03399"/>
    </source>
</evidence>
<dbReference type="GO" id="GO:0005634">
    <property type="term" value="C:nucleus"/>
    <property type="evidence" value="ECO:0007669"/>
    <property type="project" value="TreeGrafter"/>
</dbReference>